<dbReference type="RefSeq" id="WP_378414916.1">
    <property type="nucleotide sequence ID" value="NZ_JBHSFO010000002.1"/>
</dbReference>
<accession>A0ABV9FRQ6</accession>
<name>A0ABV9FRQ6_9NOCA</name>
<organism evidence="2 3">
    <name type="scientific">Rhodococcus kronopolitis</name>
    <dbReference type="NCBI Taxonomy" id="1460226"/>
    <lineage>
        <taxon>Bacteria</taxon>
        <taxon>Bacillati</taxon>
        <taxon>Actinomycetota</taxon>
        <taxon>Actinomycetes</taxon>
        <taxon>Mycobacteriales</taxon>
        <taxon>Nocardiaceae</taxon>
        <taxon>Rhodococcus</taxon>
    </lineage>
</organism>
<keyword evidence="1" id="KW-0812">Transmembrane</keyword>
<feature type="transmembrane region" description="Helical" evidence="1">
    <location>
        <begin position="20"/>
        <end position="47"/>
    </location>
</feature>
<protein>
    <submittedName>
        <fullName evidence="2">Uncharacterized protein</fullName>
    </submittedName>
</protein>
<proteinExistence type="predicted"/>
<evidence type="ECO:0000256" key="1">
    <source>
        <dbReference type="SAM" id="Phobius"/>
    </source>
</evidence>
<evidence type="ECO:0000313" key="3">
    <source>
        <dbReference type="Proteomes" id="UP001595914"/>
    </source>
</evidence>
<evidence type="ECO:0000313" key="2">
    <source>
        <dbReference type="EMBL" id="MFC4603172.1"/>
    </source>
</evidence>
<keyword evidence="1" id="KW-0472">Membrane</keyword>
<dbReference type="EMBL" id="JBHSFO010000002">
    <property type="protein sequence ID" value="MFC4603172.1"/>
    <property type="molecule type" value="Genomic_DNA"/>
</dbReference>
<sequence length="71" mass="7561">MNQIASWWDGLELWLIGLPYVPQLLLVMVVVLPAAFGIALGADLLLARTFALLGRDRAPAPPPSTAVGGEH</sequence>
<keyword evidence="3" id="KW-1185">Reference proteome</keyword>
<reference evidence="3" key="1">
    <citation type="journal article" date="2019" name="Int. J. Syst. Evol. Microbiol.">
        <title>The Global Catalogue of Microorganisms (GCM) 10K type strain sequencing project: providing services to taxonomists for standard genome sequencing and annotation.</title>
        <authorList>
            <consortium name="The Broad Institute Genomics Platform"/>
            <consortium name="The Broad Institute Genome Sequencing Center for Infectious Disease"/>
            <person name="Wu L."/>
            <person name="Ma J."/>
        </authorList>
    </citation>
    <scope>NUCLEOTIDE SEQUENCE [LARGE SCALE GENOMIC DNA]</scope>
    <source>
        <strain evidence="3">CCUG 54520</strain>
    </source>
</reference>
<keyword evidence="1" id="KW-1133">Transmembrane helix</keyword>
<dbReference type="Proteomes" id="UP001595914">
    <property type="component" value="Unassembled WGS sequence"/>
</dbReference>
<gene>
    <name evidence="2" type="ORF">ACFO6S_05665</name>
</gene>
<comment type="caution">
    <text evidence="2">The sequence shown here is derived from an EMBL/GenBank/DDBJ whole genome shotgun (WGS) entry which is preliminary data.</text>
</comment>